<gene>
    <name evidence="1" type="ORF">ACFPOB_20605</name>
</gene>
<keyword evidence="2" id="KW-1185">Reference proteome</keyword>
<evidence type="ECO:0008006" key="3">
    <source>
        <dbReference type="Google" id="ProtNLM"/>
    </source>
</evidence>
<dbReference type="RefSeq" id="WP_377800270.1">
    <property type="nucleotide sequence ID" value="NZ_JBHSLW010000034.1"/>
</dbReference>
<accession>A0ABW0IV49</accession>
<name>A0ABW0IV49_9HYPH</name>
<evidence type="ECO:0000313" key="2">
    <source>
        <dbReference type="Proteomes" id="UP001596053"/>
    </source>
</evidence>
<comment type="caution">
    <text evidence="1">The sequence shown here is derived from an EMBL/GenBank/DDBJ whole genome shotgun (WGS) entry which is preliminary data.</text>
</comment>
<organism evidence="1 2">
    <name type="scientific">Bosea eneae</name>
    <dbReference type="NCBI Taxonomy" id="151454"/>
    <lineage>
        <taxon>Bacteria</taxon>
        <taxon>Pseudomonadati</taxon>
        <taxon>Pseudomonadota</taxon>
        <taxon>Alphaproteobacteria</taxon>
        <taxon>Hyphomicrobiales</taxon>
        <taxon>Boseaceae</taxon>
        <taxon>Bosea</taxon>
    </lineage>
</organism>
<dbReference type="EMBL" id="JBHSLW010000034">
    <property type="protein sequence ID" value="MFC5421967.1"/>
    <property type="molecule type" value="Genomic_DNA"/>
</dbReference>
<protein>
    <recommendedName>
        <fullName evidence="3">DUF1918 domain-containing protein</fullName>
    </recommendedName>
</protein>
<reference evidence="2" key="1">
    <citation type="journal article" date="2019" name="Int. J. Syst. Evol. Microbiol.">
        <title>The Global Catalogue of Microorganisms (GCM) 10K type strain sequencing project: providing services to taxonomists for standard genome sequencing and annotation.</title>
        <authorList>
            <consortium name="The Broad Institute Genomics Platform"/>
            <consortium name="The Broad Institute Genome Sequencing Center for Infectious Disease"/>
            <person name="Wu L."/>
            <person name="Ma J."/>
        </authorList>
    </citation>
    <scope>NUCLEOTIDE SEQUENCE [LARGE SCALE GENOMIC DNA]</scope>
    <source>
        <strain evidence="2">NCAIM B.01391</strain>
    </source>
</reference>
<dbReference type="Proteomes" id="UP001596053">
    <property type="component" value="Unassembled WGS sequence"/>
</dbReference>
<sequence length="72" mass="8031">MTMAWVRRNYRVPAKRGGRVEYTGAGRPEFGTIRSARGGRLMIQIDGSGPTMPFHPTWCLHYLDPGASEVPL</sequence>
<evidence type="ECO:0000313" key="1">
    <source>
        <dbReference type="EMBL" id="MFC5421967.1"/>
    </source>
</evidence>
<proteinExistence type="predicted"/>